<dbReference type="CDD" id="cd02440">
    <property type="entry name" value="AdoMet_MTases"/>
    <property type="match status" value="1"/>
</dbReference>
<proteinExistence type="predicted"/>
<dbReference type="Proteomes" id="UP000009232">
    <property type="component" value="Chromosome"/>
</dbReference>
<dbReference type="HOGENOM" id="CLU_059838_0_0_6"/>
<dbReference type="OrthoDB" id="9804312at2"/>
<dbReference type="KEGG" id="tcy:Thicy_0862"/>
<dbReference type="Pfam" id="PF13649">
    <property type="entry name" value="Methyltransf_25"/>
    <property type="match status" value="1"/>
</dbReference>
<evidence type="ECO:0000256" key="2">
    <source>
        <dbReference type="ARBA" id="ARBA00022603"/>
    </source>
</evidence>
<dbReference type="EMBL" id="CP002776">
    <property type="protein sequence ID" value="AEG31634.1"/>
    <property type="molecule type" value="Genomic_DNA"/>
</dbReference>
<dbReference type="InterPro" id="IPR029063">
    <property type="entry name" value="SAM-dependent_MTases_sf"/>
</dbReference>
<accession>F6DCP8</accession>
<evidence type="ECO:0000256" key="3">
    <source>
        <dbReference type="ARBA" id="ARBA00022679"/>
    </source>
</evidence>
<reference evidence="7 8" key="1">
    <citation type="submission" date="2011-05" db="EMBL/GenBank/DDBJ databases">
        <title>Complete sequence of Thioalkalimicrobium cyclicum ALM1.</title>
        <authorList>
            <consortium name="US DOE Joint Genome Institute"/>
            <person name="Lucas S."/>
            <person name="Han J."/>
            <person name="Lapidus A."/>
            <person name="Cheng J.-F."/>
            <person name="Goodwin L."/>
            <person name="Pitluck S."/>
            <person name="Peters L."/>
            <person name="Mikhailova N."/>
            <person name="Davenport K."/>
            <person name="Han C."/>
            <person name="Tapia R."/>
            <person name="Land M."/>
            <person name="Hauser L."/>
            <person name="Kyrpides N."/>
            <person name="Ivanova N."/>
            <person name="Pagani I."/>
            <person name="Kappler U."/>
            <person name="Woyke T."/>
        </authorList>
    </citation>
    <scope>NUCLEOTIDE SEQUENCE [LARGE SCALE GENOMIC DNA]</scope>
    <source>
        <strain evidence="8">DSM 14477 / JCM 11371 / ALM1</strain>
    </source>
</reference>
<dbReference type="InterPro" id="IPR041698">
    <property type="entry name" value="Methyltransf_25"/>
</dbReference>
<feature type="domain" description="Methyltransferase" evidence="6">
    <location>
        <begin position="151"/>
        <end position="238"/>
    </location>
</feature>
<evidence type="ECO:0000256" key="5">
    <source>
        <dbReference type="ARBA" id="ARBA00047622"/>
    </source>
</evidence>
<dbReference type="AlphaFoldDB" id="F6DCP8"/>
<comment type="pathway">
    <text evidence="1">Lipid metabolism.</text>
</comment>
<dbReference type="RefSeq" id="WP_013835412.1">
    <property type="nucleotide sequence ID" value="NC_015581.1"/>
</dbReference>
<evidence type="ECO:0000259" key="6">
    <source>
        <dbReference type="Pfam" id="PF13649"/>
    </source>
</evidence>
<dbReference type="GO" id="GO:0000234">
    <property type="term" value="F:phosphoethanolamine N-methyltransferase activity"/>
    <property type="evidence" value="ECO:0007669"/>
    <property type="project" value="UniProtKB-EC"/>
</dbReference>
<sequence length="312" mass="35597">MRSVPHNLAWTAEQRDSFKPLHYDPTLCWLDTRSADQFCQVRFERAFPWQLPLNPNCLNQLPNREQPLGLIADVQSVLIYQAWLAEKGYQLQAWLSPEQFLQLDSGQWPMVSGPQTRRLWQANPFLIEQLANALLFPQVISSDRGSARLALDLGCGGGREAVYLAKQGWQVVAVDNQAPALECAMDLARAEQVLVDFRLADLTKPCERPSETFDVIYQLRFLDRNLFDYIETQLKPGGYVLIETFAEGVQAFGSPKNRKFILQPGELAQRFAHFDIIVDKLGTLSDGRPMNAFLARKPTYKSRSEYDESKEQ</sequence>
<evidence type="ECO:0000313" key="8">
    <source>
        <dbReference type="Proteomes" id="UP000009232"/>
    </source>
</evidence>
<keyword evidence="3 7" id="KW-0808">Transferase</keyword>
<dbReference type="GO" id="GO:0032259">
    <property type="term" value="P:methylation"/>
    <property type="evidence" value="ECO:0007669"/>
    <property type="project" value="UniProtKB-KW"/>
</dbReference>
<comment type="catalytic activity">
    <reaction evidence="5">
        <text>phosphoethanolamine + S-adenosyl-L-methionine = N-methylethanolamine phosphate + S-adenosyl-L-homocysteine + H(+)</text>
        <dbReference type="Rhea" id="RHEA:20365"/>
        <dbReference type="ChEBI" id="CHEBI:15378"/>
        <dbReference type="ChEBI" id="CHEBI:57781"/>
        <dbReference type="ChEBI" id="CHEBI:57856"/>
        <dbReference type="ChEBI" id="CHEBI:58190"/>
        <dbReference type="ChEBI" id="CHEBI:59789"/>
        <dbReference type="EC" id="2.1.1.103"/>
    </reaction>
    <physiologicalReaction direction="left-to-right" evidence="5">
        <dbReference type="Rhea" id="RHEA:20366"/>
    </physiologicalReaction>
</comment>
<evidence type="ECO:0000313" key="7">
    <source>
        <dbReference type="EMBL" id="AEG31634.1"/>
    </source>
</evidence>
<dbReference type="Gene3D" id="3.40.50.150">
    <property type="entry name" value="Vaccinia Virus protein VP39"/>
    <property type="match status" value="1"/>
</dbReference>
<comment type="pathway">
    <text evidence="4">Phospholipid metabolism.</text>
</comment>
<dbReference type="SUPFAM" id="SSF53335">
    <property type="entry name" value="S-adenosyl-L-methionine-dependent methyltransferases"/>
    <property type="match status" value="1"/>
</dbReference>
<gene>
    <name evidence="7" type="ordered locus">Thicy_0862</name>
</gene>
<name>F6DCP8_THICA</name>
<keyword evidence="8" id="KW-1185">Reference proteome</keyword>
<protein>
    <submittedName>
        <fullName evidence="7">Methyltransferase type 11</fullName>
    </submittedName>
</protein>
<dbReference type="PANTHER" id="PTHR44307:SF2">
    <property type="entry name" value="PHOSPHOETHANOLAMINE METHYLTRANSFERASE ISOFORM X1"/>
    <property type="match status" value="1"/>
</dbReference>
<organism evidence="7 8">
    <name type="scientific">Thiomicrospira cyclica (strain DSM 14477 / JCM 11371 / ALM1)</name>
    <name type="common">Thioalkalimicrobium cyclicum</name>
    <dbReference type="NCBI Taxonomy" id="717773"/>
    <lineage>
        <taxon>Bacteria</taxon>
        <taxon>Pseudomonadati</taxon>
        <taxon>Pseudomonadota</taxon>
        <taxon>Gammaproteobacteria</taxon>
        <taxon>Thiotrichales</taxon>
        <taxon>Piscirickettsiaceae</taxon>
        <taxon>Thiomicrospira</taxon>
    </lineage>
</organism>
<dbReference type="STRING" id="717773.Thicy_0862"/>
<evidence type="ECO:0000256" key="4">
    <source>
        <dbReference type="ARBA" id="ARBA00025707"/>
    </source>
</evidence>
<evidence type="ECO:0000256" key="1">
    <source>
        <dbReference type="ARBA" id="ARBA00005189"/>
    </source>
</evidence>
<dbReference type="eggNOG" id="COG2227">
    <property type="taxonomic scope" value="Bacteria"/>
</dbReference>
<dbReference type="PANTHER" id="PTHR44307">
    <property type="entry name" value="PHOSPHOETHANOLAMINE METHYLTRANSFERASE"/>
    <property type="match status" value="1"/>
</dbReference>
<keyword evidence="2 7" id="KW-0489">Methyltransferase</keyword>